<dbReference type="Proteomes" id="UP001500058">
    <property type="component" value="Unassembled WGS sequence"/>
</dbReference>
<dbReference type="InterPro" id="IPR002397">
    <property type="entry name" value="Cyt_P450_B"/>
</dbReference>
<evidence type="ECO:0000313" key="3">
    <source>
        <dbReference type="Proteomes" id="UP001500058"/>
    </source>
</evidence>
<gene>
    <name evidence="2" type="ORF">GCM10010420_00620</name>
</gene>
<evidence type="ECO:0000256" key="1">
    <source>
        <dbReference type="ARBA" id="ARBA00010617"/>
    </source>
</evidence>
<reference evidence="2 3" key="1">
    <citation type="journal article" date="2019" name="Int. J. Syst. Evol. Microbiol.">
        <title>The Global Catalogue of Microorganisms (GCM) 10K type strain sequencing project: providing services to taxonomists for standard genome sequencing and annotation.</title>
        <authorList>
            <consortium name="The Broad Institute Genomics Platform"/>
            <consortium name="The Broad Institute Genome Sequencing Center for Infectious Disease"/>
            <person name="Wu L."/>
            <person name="Ma J."/>
        </authorList>
    </citation>
    <scope>NUCLEOTIDE SEQUENCE [LARGE SCALE GENOMIC DNA]</scope>
    <source>
        <strain evidence="2 3">JCM 6921</strain>
    </source>
</reference>
<dbReference type="EMBL" id="BAAATJ010000001">
    <property type="protein sequence ID" value="GAA2382584.1"/>
    <property type="molecule type" value="Genomic_DNA"/>
</dbReference>
<sequence length="409" mass="44592">MSGPSPSPAPTAPPTGPFDELFAWGDRMRAAGETVVFDEAVGVWHVFGYEEAKHVVTAHETFSSEFPAPEEELSIFSTGNFALMDPPRHRKFRNLVGRAFTPRSVALLEPRVARLAEEILDEVPAGEVVDYMEVFASRLTTQVIAELLGMEPEHREKLRTWSDRLLSQNRTGLDVSPEVLAEIGRTAGEVDGFLRAEMRRRRETPGTDLISGLVGAEVDGERLSDEEIVGVVTLFVMGGHVTTTSLLTSAAQCLDEFPDVVGRLAADRSLLPSAIEEVVRYRPPFSRVVRRCAVDTELAGHRIPADAVVVVWLTSANFDGAVFASPERFDITRTPNPHLGYGHGVHFCLGAPLARMEARVALNALLDRGVRVTVQGDGAPREAYDPFGGILSLRSLPVVFEKGRTGGEA</sequence>
<dbReference type="InterPro" id="IPR001128">
    <property type="entry name" value="Cyt_P450"/>
</dbReference>
<dbReference type="PANTHER" id="PTHR46696:SF3">
    <property type="entry name" value="PULCHERRIMINIC ACID SYNTHASE"/>
    <property type="match status" value="1"/>
</dbReference>
<comment type="similarity">
    <text evidence="1">Belongs to the cytochrome P450 family.</text>
</comment>
<dbReference type="CDD" id="cd11032">
    <property type="entry name" value="P450_EryK-like"/>
    <property type="match status" value="1"/>
</dbReference>
<evidence type="ECO:0000313" key="2">
    <source>
        <dbReference type="EMBL" id="GAA2382584.1"/>
    </source>
</evidence>
<dbReference type="Gene3D" id="1.10.630.10">
    <property type="entry name" value="Cytochrome P450"/>
    <property type="match status" value="1"/>
</dbReference>
<dbReference type="PRINTS" id="PR00359">
    <property type="entry name" value="BP450"/>
</dbReference>
<organism evidence="2 3">
    <name type="scientific">Streptomyces glaucosporus</name>
    <dbReference type="NCBI Taxonomy" id="284044"/>
    <lineage>
        <taxon>Bacteria</taxon>
        <taxon>Bacillati</taxon>
        <taxon>Actinomycetota</taxon>
        <taxon>Actinomycetes</taxon>
        <taxon>Kitasatosporales</taxon>
        <taxon>Streptomycetaceae</taxon>
        <taxon>Streptomyces</taxon>
    </lineage>
</organism>
<accession>A0ABN3HKC2</accession>
<dbReference type="InterPro" id="IPR036396">
    <property type="entry name" value="Cyt_P450_sf"/>
</dbReference>
<dbReference type="RefSeq" id="WP_344628722.1">
    <property type="nucleotide sequence ID" value="NZ_BAAATJ010000001.1"/>
</dbReference>
<keyword evidence="3" id="KW-1185">Reference proteome</keyword>
<dbReference type="Pfam" id="PF00067">
    <property type="entry name" value="p450"/>
    <property type="match status" value="1"/>
</dbReference>
<comment type="caution">
    <text evidence="2">The sequence shown here is derived from an EMBL/GenBank/DDBJ whole genome shotgun (WGS) entry which is preliminary data.</text>
</comment>
<name>A0ABN3HKC2_9ACTN</name>
<dbReference type="SUPFAM" id="SSF48264">
    <property type="entry name" value="Cytochrome P450"/>
    <property type="match status" value="1"/>
</dbReference>
<protein>
    <submittedName>
        <fullName evidence="2">Cytochrome P450</fullName>
    </submittedName>
</protein>
<dbReference type="PANTHER" id="PTHR46696">
    <property type="entry name" value="P450, PUTATIVE (EUROFUNG)-RELATED"/>
    <property type="match status" value="1"/>
</dbReference>
<proteinExistence type="inferred from homology"/>